<dbReference type="Proteomes" id="UP000198641">
    <property type="component" value="Unassembled WGS sequence"/>
</dbReference>
<dbReference type="Gene3D" id="3.30.420.300">
    <property type="entry name" value="2-keto-3-deoxy-galactonokinase, substrate binding domain"/>
    <property type="match status" value="1"/>
</dbReference>
<keyword evidence="1" id="KW-0418">Kinase</keyword>
<dbReference type="InterPro" id="IPR042258">
    <property type="entry name" value="DGOK_N"/>
</dbReference>
<dbReference type="Gene3D" id="3.30.420.310">
    <property type="entry name" value="2-keto-3-deoxy-galactonokinase, C-terminal domain"/>
    <property type="match status" value="1"/>
</dbReference>
<proteinExistence type="predicted"/>
<dbReference type="InterPro" id="IPR007729">
    <property type="entry name" value="DGOK"/>
</dbReference>
<dbReference type="InterPro" id="IPR042257">
    <property type="entry name" value="DGOK_C"/>
</dbReference>
<keyword evidence="2" id="KW-1185">Reference proteome</keyword>
<keyword evidence="1" id="KW-0808">Transferase</keyword>
<dbReference type="STRING" id="284577.SAMN05216571_102387"/>
<accession>A0A1G7PLI1</accession>
<gene>
    <name evidence="1" type="ORF">SAMN05216571_102387</name>
</gene>
<dbReference type="GO" id="GO:0008671">
    <property type="term" value="F:2-dehydro-3-deoxygalactonokinase activity"/>
    <property type="evidence" value="ECO:0007669"/>
    <property type="project" value="InterPro"/>
</dbReference>
<protein>
    <submittedName>
        <fullName evidence="1">2-keto-3-deoxygalactonate kinase</fullName>
    </submittedName>
</protein>
<dbReference type="SUPFAM" id="SSF53067">
    <property type="entry name" value="Actin-like ATPase domain"/>
    <property type="match status" value="1"/>
</dbReference>
<dbReference type="InterPro" id="IPR043129">
    <property type="entry name" value="ATPase_NBD"/>
</dbReference>
<name>A0A1G7PLI1_9GAMM</name>
<evidence type="ECO:0000313" key="2">
    <source>
        <dbReference type="Proteomes" id="UP000198641"/>
    </source>
</evidence>
<dbReference type="Pfam" id="PF05035">
    <property type="entry name" value="DGOK"/>
    <property type="match status" value="1"/>
</dbReference>
<reference evidence="1 2" key="1">
    <citation type="submission" date="2016-10" db="EMBL/GenBank/DDBJ databases">
        <authorList>
            <person name="de Groot N.N."/>
        </authorList>
    </citation>
    <scope>NUCLEOTIDE SEQUENCE [LARGE SCALE GENOMIC DNA]</scope>
    <source>
        <strain evidence="1 2">BH539</strain>
    </source>
</reference>
<evidence type="ECO:0000313" key="1">
    <source>
        <dbReference type="EMBL" id="SDF87083.1"/>
    </source>
</evidence>
<dbReference type="GO" id="GO:0034194">
    <property type="term" value="P:D-galactonate catabolic process"/>
    <property type="evidence" value="ECO:0007669"/>
    <property type="project" value="InterPro"/>
</dbReference>
<sequence length="350" mass="37255">MENATMSADQAAPLADRLAWVAVDWGSSNLRAWALDDQNAIIADASGPRGMLGLAPDEFEGALLETIGDWLASMARDEAIEVLICGMAGARQGWVEAAYLPLAEESDVLAELGSRLTPVPTQDPRLQVRIVPGLCQRPNAEAPERLEAGGFDVMRGEETQLAGLMHRHPAFDGAVCLPGTHAKWARLENGRITGFTTFMSGELFKLLSQNSVLKHSLATDEGAGSLSDEGQRLAYLDGIDTAMAAPQRLSAELFGIRARDLLDSRLPAGEARGTRLSARLSGLVLGLELAGATANLAPDSRVVLIGDTALCQRYRLALEHRGFSVGIEANADMILAGLGRIHQARLAASD</sequence>
<dbReference type="EMBL" id="FNCI01000002">
    <property type="protein sequence ID" value="SDF87083.1"/>
    <property type="molecule type" value="Genomic_DNA"/>
</dbReference>
<organism evidence="1 2">
    <name type="scientific">Onishia taeanensis</name>
    <dbReference type="NCBI Taxonomy" id="284577"/>
    <lineage>
        <taxon>Bacteria</taxon>
        <taxon>Pseudomonadati</taxon>
        <taxon>Pseudomonadota</taxon>
        <taxon>Gammaproteobacteria</taxon>
        <taxon>Oceanospirillales</taxon>
        <taxon>Halomonadaceae</taxon>
        <taxon>Onishia</taxon>
    </lineage>
</organism>
<dbReference type="AlphaFoldDB" id="A0A1G7PLI1"/>